<dbReference type="RefSeq" id="WP_256404876.1">
    <property type="nucleotide sequence ID" value="NZ_CP187151.1"/>
</dbReference>
<reference evidence="2 3" key="1">
    <citation type="journal article" date="2019" name="Int. J. Syst. Evol. Microbiol.">
        <title>The Global Catalogue of Microorganisms (GCM) 10K type strain sequencing project: providing services to taxonomists for standard genome sequencing and annotation.</title>
        <authorList>
            <consortium name="The Broad Institute Genomics Platform"/>
            <consortium name="The Broad Institute Genome Sequencing Center for Infectious Disease"/>
            <person name="Wu L."/>
            <person name="Ma J."/>
        </authorList>
    </citation>
    <scope>NUCLEOTIDE SEQUENCE [LARGE SCALE GENOMIC DNA]</scope>
    <source>
        <strain evidence="2 3">CGMCC 1.10594</strain>
    </source>
</reference>
<evidence type="ECO:0000256" key="1">
    <source>
        <dbReference type="SAM" id="Phobius"/>
    </source>
</evidence>
<keyword evidence="3" id="KW-1185">Reference proteome</keyword>
<proteinExistence type="predicted"/>
<dbReference type="Proteomes" id="UP001597075">
    <property type="component" value="Unassembled WGS sequence"/>
</dbReference>
<keyword evidence="1" id="KW-1133">Transmembrane helix</keyword>
<protein>
    <submittedName>
        <fullName evidence="2">Uncharacterized protein</fullName>
    </submittedName>
</protein>
<keyword evidence="1" id="KW-0472">Membrane</keyword>
<evidence type="ECO:0000313" key="2">
    <source>
        <dbReference type="EMBL" id="MFD1634635.1"/>
    </source>
</evidence>
<comment type="caution">
    <text evidence="2">The sequence shown here is derived from an EMBL/GenBank/DDBJ whole genome shotgun (WGS) entry which is preliminary data.</text>
</comment>
<feature type="transmembrane region" description="Helical" evidence="1">
    <location>
        <begin position="32"/>
        <end position="53"/>
    </location>
</feature>
<dbReference type="AlphaFoldDB" id="A0ABD6D0A9"/>
<dbReference type="EMBL" id="JBHUDL010000010">
    <property type="protein sequence ID" value="MFD1634635.1"/>
    <property type="molecule type" value="Genomic_DNA"/>
</dbReference>
<gene>
    <name evidence="2" type="ORF">ACFSBJ_12970</name>
</gene>
<accession>A0ABD6D0A9</accession>
<organism evidence="2 3">
    <name type="scientific">Haloplanus ruber</name>
    <dbReference type="NCBI Taxonomy" id="869892"/>
    <lineage>
        <taxon>Archaea</taxon>
        <taxon>Methanobacteriati</taxon>
        <taxon>Methanobacteriota</taxon>
        <taxon>Stenosarchaea group</taxon>
        <taxon>Halobacteria</taxon>
        <taxon>Halobacteriales</taxon>
        <taxon>Haloferacaceae</taxon>
        <taxon>Haloplanus</taxon>
    </lineage>
</organism>
<evidence type="ECO:0000313" key="3">
    <source>
        <dbReference type="Proteomes" id="UP001597075"/>
    </source>
</evidence>
<feature type="transmembrane region" description="Helical" evidence="1">
    <location>
        <begin position="65"/>
        <end position="86"/>
    </location>
</feature>
<keyword evidence="1" id="KW-0812">Transmembrane</keyword>
<name>A0ABD6D0A9_9EURY</name>
<feature type="transmembrane region" description="Helical" evidence="1">
    <location>
        <begin position="98"/>
        <end position="114"/>
    </location>
</feature>
<sequence length="136" mass="14601">MGQVVGVVLGNRRAAVATGVVSLIVAARFDLFQLPSGTAILIVVSGVPLATYLILRRTGRVSQQVWLASTIASVVLGLEFVAPGTVQTAIEQLTSENVAPLLILVIGGVFYLWWRARRSERSTPETVNRLIFRGGD</sequence>